<name>A0A5C5BVR9_EGGLN</name>
<feature type="signal peptide" evidence="2">
    <location>
        <begin position="1"/>
        <end position="39"/>
    </location>
</feature>
<dbReference type="PANTHER" id="PTHR45661">
    <property type="entry name" value="SURFACE ANTIGEN"/>
    <property type="match status" value="1"/>
</dbReference>
<protein>
    <recommendedName>
        <fullName evidence="5">Leucine-rich repeat domain-containing protein</fullName>
    </recommendedName>
</protein>
<dbReference type="EMBL" id="VEVP01000017">
    <property type="protein sequence ID" value="TNU90586.1"/>
    <property type="molecule type" value="Genomic_DNA"/>
</dbReference>
<dbReference type="InterPro" id="IPR032675">
    <property type="entry name" value="LRR_dom_sf"/>
</dbReference>
<feature type="non-terminal residue" evidence="3">
    <location>
        <position position="786"/>
    </location>
</feature>
<evidence type="ECO:0000313" key="3">
    <source>
        <dbReference type="EMBL" id="TNU90586.1"/>
    </source>
</evidence>
<organism evidence="3 4">
    <name type="scientific">Eggerthella lenta</name>
    <name type="common">Eubacterium lentum</name>
    <dbReference type="NCBI Taxonomy" id="84112"/>
    <lineage>
        <taxon>Bacteria</taxon>
        <taxon>Bacillati</taxon>
        <taxon>Actinomycetota</taxon>
        <taxon>Coriobacteriia</taxon>
        <taxon>Eggerthellales</taxon>
        <taxon>Eggerthellaceae</taxon>
        <taxon>Eggerthella</taxon>
    </lineage>
</organism>
<dbReference type="PANTHER" id="PTHR45661:SF3">
    <property type="entry name" value="IG-LIKE DOMAIN-CONTAINING PROTEIN"/>
    <property type="match status" value="1"/>
</dbReference>
<evidence type="ECO:0000256" key="1">
    <source>
        <dbReference type="SAM" id="MobiDB-lite"/>
    </source>
</evidence>
<reference evidence="3 4" key="1">
    <citation type="journal article" date="2005" name="Appl. Environ. Microbiol.">
        <title>Intestinal bacterial communities that produce active estrogen-like compounds enterodiol and enterolactone in humans.</title>
        <authorList>
            <person name="Clavel T."/>
            <person name="Henderson G."/>
            <person name="Alpert C.A."/>
            <person name="Philippe C."/>
            <person name="Rigottier-Gois L."/>
            <person name="Dore J."/>
            <person name="Blaut M."/>
        </authorList>
    </citation>
    <scope>NUCLEOTIDE SEQUENCE [LARGE SCALE GENOMIC DNA]</scope>
    <source>
        <strain evidence="3 4">SECO-MT75m2</strain>
    </source>
</reference>
<evidence type="ECO:0000313" key="4">
    <source>
        <dbReference type="Proteomes" id="UP000312594"/>
    </source>
</evidence>
<sequence>MDRTQRKRSTSRGRAARAVARVACAALVAVALWPAPAPAGEADASPVPAARAPEPAAPAAPDPEAGPGTPDPGPDSGPDMVGPEAGPGASDAVQEDAAQRSEADGPLVGAPAPQLDGPLGADPRANGDPLNFSWTFTDIDATTCKITGFSGSVQPTDTVHVPATSPAGKKVVEIARGSSIQNTYSNLKCNIDFSQATNLQTISTSAFQMQNEYEQRGPKGVIDLSKCTSLTTIGPNAFVSCGEITSLVLPPAFETVGSKAFYNCKKLAGELALPSSLKGVNESAFAGGTRDGVSLAPKLTSLLGLENTKLATVGVNAFKGNMIGGALTFPVTLDSVGASAFQNNLITEVSFLNTTVDKIVLGSSCFQNNKIKTNPLTQGVRFGMADYAFADNSLTGEFSFEDENVPAPARGVISGNPGVTKVTISKFWGFIPGNAFKGLAGLKEVVIPANSKFTRVRAGAFQDCISLGGVDFGQAPLADGSASDPAIGENAFKGCTSLKSVMMGEGSYSGVPSATVTLGAGAFENCVALSIIKMPEAVIAGGVILNVKIGARAFKGTNLGALPDPQTGQPMGYLPLDKYRVQTIGASAFENANISDVRLPSTLRSVGEKAFAGNHIPYLELPNNAALDTGVGANVLADQTLPKGTAMYEGTSDTVGDVRLDALESGYGIPVSHLTSVALELADGSTEDPSNTDWQTSGRATFKDDSLRASGTRFSYGMNVYRQGSSTPVSAGSMILGKVEEGVPCEFLFYNDEGYSDRRDSHLQWVPSVSVNLFFTSFAKQARRSR</sequence>
<feature type="chain" id="PRO_5038699624" description="Leucine-rich repeat domain-containing protein" evidence="2">
    <location>
        <begin position="40"/>
        <end position="786"/>
    </location>
</feature>
<dbReference type="SUPFAM" id="SSF52058">
    <property type="entry name" value="L domain-like"/>
    <property type="match status" value="1"/>
</dbReference>
<accession>A0A5C5BVR9</accession>
<dbReference type="RefSeq" id="WP_139912559.1">
    <property type="nucleotide sequence ID" value="NZ_VEVP01000017.1"/>
</dbReference>
<dbReference type="AlphaFoldDB" id="A0A5C5BVR9"/>
<feature type="compositionally biased region" description="Low complexity" evidence="1">
    <location>
        <begin position="44"/>
        <end position="54"/>
    </location>
</feature>
<dbReference type="Pfam" id="PF13306">
    <property type="entry name" value="LRR_5"/>
    <property type="match status" value="4"/>
</dbReference>
<evidence type="ECO:0008006" key="5">
    <source>
        <dbReference type="Google" id="ProtNLM"/>
    </source>
</evidence>
<evidence type="ECO:0000256" key="2">
    <source>
        <dbReference type="SAM" id="SignalP"/>
    </source>
</evidence>
<gene>
    <name evidence="3" type="ORF">FIC87_08700</name>
</gene>
<proteinExistence type="predicted"/>
<dbReference type="Gene3D" id="3.80.10.10">
    <property type="entry name" value="Ribonuclease Inhibitor"/>
    <property type="match status" value="3"/>
</dbReference>
<feature type="region of interest" description="Disordered" evidence="1">
    <location>
        <begin position="37"/>
        <end position="126"/>
    </location>
</feature>
<comment type="caution">
    <text evidence="3">The sequence shown here is derived from an EMBL/GenBank/DDBJ whole genome shotgun (WGS) entry which is preliminary data.</text>
</comment>
<dbReference type="Proteomes" id="UP000312594">
    <property type="component" value="Unassembled WGS sequence"/>
</dbReference>
<keyword evidence="2" id="KW-0732">Signal</keyword>
<dbReference type="InterPro" id="IPR053139">
    <property type="entry name" value="Surface_bspA-like"/>
</dbReference>
<dbReference type="InterPro" id="IPR026906">
    <property type="entry name" value="LRR_5"/>
</dbReference>